<feature type="chain" id="PRO_5025557387" evidence="1">
    <location>
        <begin position="21"/>
        <end position="69"/>
    </location>
</feature>
<feature type="signal peptide" evidence="1">
    <location>
        <begin position="1"/>
        <end position="20"/>
    </location>
</feature>
<comment type="caution">
    <text evidence="2">The sequence shown here is derived from an EMBL/GenBank/DDBJ whole genome shotgun (WGS) entry which is preliminary data.</text>
</comment>
<proteinExistence type="predicted"/>
<sequence length="69" mass="7643">MASMLPIFLSFAVFFVLASAVPTSLMLKRAFPNHGTELTQLRDIDMQRHGRFLQSSAVNFPLNGSIFVG</sequence>
<protein>
    <submittedName>
        <fullName evidence="2">Uncharacterized protein</fullName>
    </submittedName>
</protein>
<evidence type="ECO:0000256" key="1">
    <source>
        <dbReference type="SAM" id="SignalP"/>
    </source>
</evidence>
<dbReference type="AlphaFoldDB" id="A0A6A4Q3K7"/>
<gene>
    <name evidence="2" type="ORF">Lalb_Chr08g0233691</name>
</gene>
<reference evidence="3" key="1">
    <citation type="journal article" date="2020" name="Nat. Commun.">
        <title>Genome sequence of the cluster root forming white lupin.</title>
        <authorList>
            <person name="Hufnagel B."/>
            <person name="Marques A."/>
            <person name="Soriano A."/>
            <person name="Marques L."/>
            <person name="Divol F."/>
            <person name="Doumas P."/>
            <person name="Sallet E."/>
            <person name="Mancinotti D."/>
            <person name="Carrere S."/>
            <person name="Marande W."/>
            <person name="Arribat S."/>
            <person name="Keller J."/>
            <person name="Huneau C."/>
            <person name="Blein T."/>
            <person name="Aime D."/>
            <person name="Laguerre M."/>
            <person name="Taylor J."/>
            <person name="Schubert V."/>
            <person name="Nelson M."/>
            <person name="Geu-Flores F."/>
            <person name="Crespi M."/>
            <person name="Gallardo-Guerrero K."/>
            <person name="Delaux P.-M."/>
            <person name="Salse J."/>
            <person name="Berges H."/>
            <person name="Guyot R."/>
            <person name="Gouzy J."/>
            <person name="Peret B."/>
        </authorList>
    </citation>
    <scope>NUCLEOTIDE SEQUENCE [LARGE SCALE GENOMIC DNA]</scope>
    <source>
        <strain evidence="3">cv. Amiga</strain>
    </source>
</reference>
<organism evidence="2 3">
    <name type="scientific">Lupinus albus</name>
    <name type="common">White lupine</name>
    <name type="synonym">Lupinus termis</name>
    <dbReference type="NCBI Taxonomy" id="3870"/>
    <lineage>
        <taxon>Eukaryota</taxon>
        <taxon>Viridiplantae</taxon>
        <taxon>Streptophyta</taxon>
        <taxon>Embryophyta</taxon>
        <taxon>Tracheophyta</taxon>
        <taxon>Spermatophyta</taxon>
        <taxon>Magnoliopsida</taxon>
        <taxon>eudicotyledons</taxon>
        <taxon>Gunneridae</taxon>
        <taxon>Pentapetalae</taxon>
        <taxon>rosids</taxon>
        <taxon>fabids</taxon>
        <taxon>Fabales</taxon>
        <taxon>Fabaceae</taxon>
        <taxon>Papilionoideae</taxon>
        <taxon>50 kb inversion clade</taxon>
        <taxon>genistoids sensu lato</taxon>
        <taxon>core genistoids</taxon>
        <taxon>Genisteae</taxon>
        <taxon>Lupinus</taxon>
    </lineage>
</organism>
<dbReference type="EMBL" id="WOCE01000008">
    <property type="protein sequence ID" value="KAE9608272.1"/>
    <property type="molecule type" value="Genomic_DNA"/>
</dbReference>
<keyword evidence="3" id="KW-1185">Reference proteome</keyword>
<evidence type="ECO:0000313" key="3">
    <source>
        <dbReference type="Proteomes" id="UP000447434"/>
    </source>
</evidence>
<name>A0A6A4Q3K7_LUPAL</name>
<accession>A0A6A4Q3K7</accession>
<evidence type="ECO:0000313" key="2">
    <source>
        <dbReference type="EMBL" id="KAE9608272.1"/>
    </source>
</evidence>
<dbReference type="Proteomes" id="UP000447434">
    <property type="component" value="Chromosome 8"/>
</dbReference>
<keyword evidence="1" id="KW-0732">Signal</keyword>